<dbReference type="InterPro" id="IPR032710">
    <property type="entry name" value="NTF2-like_dom_sf"/>
</dbReference>
<dbReference type="PROSITE" id="PS51257">
    <property type="entry name" value="PROKAR_LIPOPROTEIN"/>
    <property type="match status" value="1"/>
</dbReference>
<evidence type="ECO:0000313" key="4">
    <source>
        <dbReference type="Proteomes" id="UP001203423"/>
    </source>
</evidence>
<protein>
    <submittedName>
        <fullName evidence="3">Nuclear transport factor 2 family protein</fullName>
    </submittedName>
</protein>
<proteinExistence type="predicted"/>
<name>A0ABT0LBM6_9GAMM</name>
<comment type="caution">
    <text evidence="3">The sequence shown here is derived from an EMBL/GenBank/DDBJ whole genome shotgun (WGS) entry which is preliminary data.</text>
</comment>
<sequence length="145" mass="16385">MKYLYLILISLGLTACNNLSTHSQDQAEAQVRAASLSWIQHFNEGDARYLANAYTVDATMNARPMGEFVGREAIYQFWAPFIASGASDLVYKDTKFNVIDSHTVLVSSNWKMNVGEGIITEEKWAKQADGVWRLAYDDFTVTKQY</sequence>
<dbReference type="Pfam" id="PF12680">
    <property type="entry name" value="SnoaL_2"/>
    <property type="match status" value="1"/>
</dbReference>
<keyword evidence="4" id="KW-1185">Reference proteome</keyword>
<organism evidence="3 4">
    <name type="scientific">Shewanella surugensis</name>
    <dbReference type="NCBI Taxonomy" id="212020"/>
    <lineage>
        <taxon>Bacteria</taxon>
        <taxon>Pseudomonadati</taxon>
        <taxon>Pseudomonadota</taxon>
        <taxon>Gammaproteobacteria</taxon>
        <taxon>Alteromonadales</taxon>
        <taxon>Shewanellaceae</taxon>
        <taxon>Shewanella</taxon>
    </lineage>
</organism>
<evidence type="ECO:0000259" key="2">
    <source>
        <dbReference type="Pfam" id="PF12680"/>
    </source>
</evidence>
<evidence type="ECO:0000256" key="1">
    <source>
        <dbReference type="SAM" id="SignalP"/>
    </source>
</evidence>
<evidence type="ECO:0000313" key="3">
    <source>
        <dbReference type="EMBL" id="MCL1125103.1"/>
    </source>
</evidence>
<reference evidence="3 4" key="1">
    <citation type="submission" date="2022-01" db="EMBL/GenBank/DDBJ databases">
        <title>Whole genome-based taxonomy of the Shewanellaceae.</title>
        <authorList>
            <person name="Martin-Rodriguez A.J."/>
        </authorList>
    </citation>
    <scope>NUCLEOTIDE SEQUENCE [LARGE SCALE GENOMIC DNA]</scope>
    <source>
        <strain evidence="3 4">DSM 17177</strain>
    </source>
</reference>
<dbReference type="Gene3D" id="3.10.450.50">
    <property type="match status" value="1"/>
</dbReference>
<feature type="signal peptide" evidence="1">
    <location>
        <begin position="1"/>
        <end position="15"/>
    </location>
</feature>
<feature type="domain" description="SnoaL-like" evidence="2">
    <location>
        <begin position="38"/>
        <end position="117"/>
    </location>
</feature>
<accession>A0ABT0LBM6</accession>
<dbReference type="SUPFAM" id="SSF54427">
    <property type="entry name" value="NTF2-like"/>
    <property type="match status" value="1"/>
</dbReference>
<dbReference type="EMBL" id="JAKIKS010000039">
    <property type="protein sequence ID" value="MCL1125103.1"/>
    <property type="molecule type" value="Genomic_DNA"/>
</dbReference>
<keyword evidence="1" id="KW-0732">Signal</keyword>
<feature type="chain" id="PRO_5045130499" evidence="1">
    <location>
        <begin position="16"/>
        <end position="145"/>
    </location>
</feature>
<dbReference type="Proteomes" id="UP001203423">
    <property type="component" value="Unassembled WGS sequence"/>
</dbReference>
<dbReference type="RefSeq" id="WP_248940385.1">
    <property type="nucleotide sequence ID" value="NZ_JAKIKS010000039.1"/>
</dbReference>
<dbReference type="InterPro" id="IPR037401">
    <property type="entry name" value="SnoaL-like"/>
</dbReference>
<gene>
    <name evidence="3" type="ORF">L2764_11605</name>
</gene>